<dbReference type="CTD" id="20200966"/>
<dbReference type="EnsemblMetazoa" id="HelroT165333">
    <property type="protein sequence ID" value="HelroP165333"/>
    <property type="gene ID" value="HelroG165333"/>
</dbReference>
<evidence type="ECO:0000313" key="3">
    <source>
        <dbReference type="Proteomes" id="UP000015101"/>
    </source>
</evidence>
<dbReference type="KEGG" id="hro:HELRODRAFT_165333"/>
<reference evidence="3" key="1">
    <citation type="submission" date="2012-12" db="EMBL/GenBank/DDBJ databases">
        <authorList>
            <person name="Hellsten U."/>
            <person name="Grimwood J."/>
            <person name="Chapman J.A."/>
            <person name="Shapiro H."/>
            <person name="Aerts A."/>
            <person name="Otillar R.P."/>
            <person name="Terry A.Y."/>
            <person name="Boore J.L."/>
            <person name="Simakov O."/>
            <person name="Marletaz F."/>
            <person name="Cho S.-J."/>
            <person name="Edsinger-Gonzales E."/>
            <person name="Havlak P."/>
            <person name="Kuo D.-H."/>
            <person name="Larsson T."/>
            <person name="Lv J."/>
            <person name="Arendt D."/>
            <person name="Savage R."/>
            <person name="Osoegawa K."/>
            <person name="de Jong P."/>
            <person name="Lindberg D.R."/>
            <person name="Seaver E.C."/>
            <person name="Weisblat D.A."/>
            <person name="Putnam N.H."/>
            <person name="Grigoriev I.V."/>
            <person name="Rokhsar D.S."/>
        </authorList>
    </citation>
    <scope>NUCLEOTIDE SEQUENCE</scope>
</reference>
<reference evidence="1 3" key="2">
    <citation type="journal article" date="2013" name="Nature">
        <title>Insights into bilaterian evolution from three spiralian genomes.</title>
        <authorList>
            <person name="Simakov O."/>
            <person name="Marletaz F."/>
            <person name="Cho S.J."/>
            <person name="Edsinger-Gonzales E."/>
            <person name="Havlak P."/>
            <person name="Hellsten U."/>
            <person name="Kuo D.H."/>
            <person name="Larsson T."/>
            <person name="Lv J."/>
            <person name="Arendt D."/>
            <person name="Savage R."/>
            <person name="Osoegawa K."/>
            <person name="de Jong P."/>
            <person name="Grimwood J."/>
            <person name="Chapman J.A."/>
            <person name="Shapiro H."/>
            <person name="Aerts A."/>
            <person name="Otillar R.P."/>
            <person name="Terry A.Y."/>
            <person name="Boore J.L."/>
            <person name="Grigoriev I.V."/>
            <person name="Lindberg D.R."/>
            <person name="Seaver E.C."/>
            <person name="Weisblat D.A."/>
            <person name="Putnam N.H."/>
            <person name="Rokhsar D.S."/>
        </authorList>
    </citation>
    <scope>NUCLEOTIDE SEQUENCE</scope>
</reference>
<dbReference type="RefSeq" id="XP_009030193.1">
    <property type="nucleotide sequence ID" value="XM_009031945.1"/>
</dbReference>
<protein>
    <submittedName>
        <fullName evidence="1 2">Uncharacterized protein</fullName>
    </submittedName>
</protein>
<dbReference type="InParanoid" id="T1EWL6"/>
<reference evidence="2" key="3">
    <citation type="submission" date="2015-06" db="UniProtKB">
        <authorList>
            <consortium name="EnsemblMetazoa"/>
        </authorList>
    </citation>
    <scope>IDENTIFICATION</scope>
</reference>
<evidence type="ECO:0000313" key="1">
    <source>
        <dbReference type="EMBL" id="ESN91319.1"/>
    </source>
</evidence>
<name>T1EWL6_HELRO</name>
<dbReference type="HOGENOM" id="CLU_1512255_0_0_1"/>
<gene>
    <name evidence="2" type="primary">20200966</name>
    <name evidence="1" type="ORF">HELRODRAFT_165333</name>
</gene>
<proteinExistence type="predicted"/>
<keyword evidence="3" id="KW-1185">Reference proteome</keyword>
<accession>T1EWL6</accession>
<dbReference type="EMBL" id="KB097700">
    <property type="protein sequence ID" value="ESN91319.1"/>
    <property type="molecule type" value="Genomic_DNA"/>
</dbReference>
<organism evidence="2 3">
    <name type="scientific">Helobdella robusta</name>
    <name type="common">Californian leech</name>
    <dbReference type="NCBI Taxonomy" id="6412"/>
    <lineage>
        <taxon>Eukaryota</taxon>
        <taxon>Metazoa</taxon>
        <taxon>Spiralia</taxon>
        <taxon>Lophotrochozoa</taxon>
        <taxon>Annelida</taxon>
        <taxon>Clitellata</taxon>
        <taxon>Hirudinea</taxon>
        <taxon>Rhynchobdellida</taxon>
        <taxon>Glossiphoniidae</taxon>
        <taxon>Helobdella</taxon>
    </lineage>
</organism>
<dbReference type="AlphaFoldDB" id="T1EWL6"/>
<dbReference type="GeneID" id="20200966"/>
<dbReference type="EMBL" id="AMQM01002022">
    <property type="status" value="NOT_ANNOTATED_CDS"/>
    <property type="molecule type" value="Genomic_DNA"/>
</dbReference>
<sequence length="178" mass="19988">MFSQVCCQKRCKSGVGKLRPAKPCLPKKGRQPDFMTKKETPCLCHDSSAVKHTYWDAKILSRNSAILKSRANYIGLLKLNKSEKLSKFSLKELDIAGSTLPANLITFDKQLTFEKHLSEIIKSFNYHLCAIKRTRVRYTITCDVAAAAGGPIKMDNCNSLLSKASRTSIKKETKNYPK</sequence>
<dbReference type="Proteomes" id="UP000015101">
    <property type="component" value="Unassembled WGS sequence"/>
</dbReference>
<evidence type="ECO:0000313" key="2">
    <source>
        <dbReference type="EnsemblMetazoa" id="HelroP165333"/>
    </source>
</evidence>